<accession>A0A6B3S3K3</accession>
<reference evidence="1 2" key="1">
    <citation type="submission" date="2019-12" db="EMBL/GenBank/DDBJ databases">
        <title>Draft Genome Sequences of L. lactis strains MS22333, MS22334, MS22336, and MS22337, Isolated from Spontaneous Fermented Camel Milk in Ethiopia.</title>
        <authorList>
            <person name="Bragason E."/>
            <person name="Hansen E.B."/>
            <person name="Guya M.E."/>
            <person name="Berhe T."/>
        </authorList>
    </citation>
    <scope>NUCLEOTIDE SEQUENCE [LARGE SCALE GENOMIC DNA]</scope>
    <source>
        <strain evidence="1 2">MS22336</strain>
    </source>
</reference>
<protein>
    <submittedName>
        <fullName evidence="1">Lactococcin family bacteriocin</fullName>
    </submittedName>
</protein>
<proteinExistence type="predicted"/>
<dbReference type="InterPro" id="IPR007464">
    <property type="entry name" value="Bacteriocin_IId"/>
</dbReference>
<organism evidence="1 2">
    <name type="scientific">Lactococcus lactis</name>
    <dbReference type="NCBI Taxonomy" id="1358"/>
    <lineage>
        <taxon>Bacteria</taxon>
        <taxon>Bacillati</taxon>
        <taxon>Bacillota</taxon>
        <taxon>Bacilli</taxon>
        <taxon>Lactobacillales</taxon>
        <taxon>Streptococcaceae</taxon>
        <taxon>Lactococcus</taxon>
    </lineage>
</organism>
<dbReference type="AlphaFoldDB" id="A0A6B3S3K3"/>
<gene>
    <name evidence="1" type="ORF">GTP08_08440</name>
</gene>
<dbReference type="Pfam" id="PF04369">
    <property type="entry name" value="Lactococcin"/>
    <property type="match status" value="1"/>
</dbReference>
<dbReference type="GO" id="GO:0005576">
    <property type="term" value="C:extracellular region"/>
    <property type="evidence" value="ECO:0007669"/>
    <property type="project" value="InterPro"/>
</dbReference>
<dbReference type="EMBL" id="WWDJ01000056">
    <property type="protein sequence ID" value="NEX55711.1"/>
    <property type="molecule type" value="Genomic_DNA"/>
</dbReference>
<dbReference type="Proteomes" id="UP000477402">
    <property type="component" value="Unassembled WGS sequence"/>
</dbReference>
<evidence type="ECO:0000313" key="1">
    <source>
        <dbReference type="EMBL" id="NEX55711.1"/>
    </source>
</evidence>
<evidence type="ECO:0000313" key="2">
    <source>
        <dbReference type="Proteomes" id="UP000477402"/>
    </source>
</evidence>
<name>A0A6B3S3K3_9LACT</name>
<dbReference type="GO" id="GO:0042742">
    <property type="term" value="P:defense response to bacterium"/>
    <property type="evidence" value="ECO:0007669"/>
    <property type="project" value="InterPro"/>
</dbReference>
<dbReference type="RefSeq" id="WP_080619335.1">
    <property type="nucleotide sequence ID" value="NZ_CP169315.1"/>
</dbReference>
<sequence>MKNPNNFEIISDEELSEITGRMTWWQGIDGVLSSFQSTPSWVQKKVASSGYVPYIPGGGSWVGGPGMKPGR</sequence>
<comment type="caution">
    <text evidence="1">The sequence shown here is derived from an EMBL/GenBank/DDBJ whole genome shotgun (WGS) entry which is preliminary data.</text>
</comment>